<evidence type="ECO:0000256" key="1">
    <source>
        <dbReference type="SAM" id="Phobius"/>
    </source>
</evidence>
<proteinExistence type="predicted"/>
<gene>
    <name evidence="2" type="ORF">B4135_4223</name>
</gene>
<reference evidence="2 3" key="1">
    <citation type="submission" date="2016-01" db="EMBL/GenBank/DDBJ databases">
        <title>Draft Genome Sequences of Seven Thermophilic Sporeformers Isolated from Foods.</title>
        <authorList>
            <person name="Berendsen E.M."/>
            <person name="Wells-Bennik M.H."/>
            <person name="Krawcyk A.O."/>
            <person name="De Jong A."/>
            <person name="Holsappel S."/>
            <person name="Eijlander R.T."/>
            <person name="Kuipers O.P."/>
        </authorList>
    </citation>
    <scope>NUCLEOTIDE SEQUENCE [LARGE SCALE GENOMIC DNA]</scope>
    <source>
        <strain evidence="2 3">B4135</strain>
    </source>
</reference>
<evidence type="ECO:0000313" key="3">
    <source>
        <dbReference type="Proteomes" id="UP000075683"/>
    </source>
</evidence>
<keyword evidence="1" id="KW-0472">Membrane</keyword>
<evidence type="ECO:0000313" key="2">
    <source>
        <dbReference type="EMBL" id="KYD08066.1"/>
    </source>
</evidence>
<keyword evidence="1" id="KW-1133">Transmembrane helix</keyword>
<protein>
    <submittedName>
        <fullName evidence="2">Uncharacterized protein</fullName>
    </submittedName>
</protein>
<comment type="caution">
    <text evidence="2">The sequence shown here is derived from an EMBL/GenBank/DDBJ whole genome shotgun (WGS) entry which is preliminary data.</text>
</comment>
<dbReference type="AlphaFoldDB" id="A0A150L7U3"/>
<sequence length="39" mass="4566">MNWCQNGTLPRGKDEKAIKNFYFILILIGIFAALRFYSI</sequence>
<dbReference type="Proteomes" id="UP000075683">
    <property type="component" value="Unassembled WGS sequence"/>
</dbReference>
<name>A0A150L7U3_9BACI</name>
<organism evidence="2 3">
    <name type="scientific">Caldibacillus debilis</name>
    <dbReference type="NCBI Taxonomy" id="301148"/>
    <lineage>
        <taxon>Bacteria</taxon>
        <taxon>Bacillati</taxon>
        <taxon>Bacillota</taxon>
        <taxon>Bacilli</taxon>
        <taxon>Bacillales</taxon>
        <taxon>Bacillaceae</taxon>
        <taxon>Caldibacillus</taxon>
    </lineage>
</organism>
<keyword evidence="1" id="KW-0812">Transmembrane</keyword>
<feature type="transmembrane region" description="Helical" evidence="1">
    <location>
        <begin position="21"/>
        <end position="38"/>
    </location>
</feature>
<dbReference type="EMBL" id="LQYT01000143">
    <property type="protein sequence ID" value="KYD08066.1"/>
    <property type="molecule type" value="Genomic_DNA"/>
</dbReference>
<accession>A0A150L7U3</accession>